<name>A0A917A1U1_9RHOB</name>
<feature type="transmembrane region" description="Helical" evidence="1">
    <location>
        <begin position="39"/>
        <end position="59"/>
    </location>
</feature>
<reference evidence="4" key="1">
    <citation type="journal article" date="2019" name="Int. J. Syst. Evol. Microbiol.">
        <title>The Global Catalogue of Microorganisms (GCM) 10K type strain sequencing project: providing services to taxonomists for standard genome sequencing and annotation.</title>
        <authorList>
            <consortium name="The Broad Institute Genomics Platform"/>
            <consortium name="The Broad Institute Genome Sequencing Center for Infectious Disease"/>
            <person name="Wu L."/>
            <person name="Ma J."/>
        </authorList>
    </citation>
    <scope>NUCLEOTIDE SEQUENCE [LARGE SCALE GENOMIC DNA]</scope>
    <source>
        <strain evidence="4">CGMCC 1.12664</strain>
    </source>
</reference>
<gene>
    <name evidence="3" type="ORF">GCM10011360_07570</name>
</gene>
<dbReference type="InterPro" id="IPR022472">
    <property type="entry name" value="VPLPA-CTERM"/>
</dbReference>
<evidence type="ECO:0000256" key="2">
    <source>
        <dbReference type="SAM" id="SignalP"/>
    </source>
</evidence>
<feature type="signal peptide" evidence="2">
    <location>
        <begin position="1"/>
        <end position="23"/>
    </location>
</feature>
<evidence type="ECO:0000313" key="3">
    <source>
        <dbReference type="EMBL" id="GGE21424.1"/>
    </source>
</evidence>
<keyword evidence="1" id="KW-0472">Membrane</keyword>
<dbReference type="AlphaFoldDB" id="A0A917A1U1"/>
<organism evidence="3 4">
    <name type="scientific">Primorskyibacter flagellatus</name>
    <dbReference type="NCBI Taxonomy" id="1387277"/>
    <lineage>
        <taxon>Bacteria</taxon>
        <taxon>Pseudomonadati</taxon>
        <taxon>Pseudomonadota</taxon>
        <taxon>Alphaproteobacteria</taxon>
        <taxon>Rhodobacterales</taxon>
        <taxon>Roseobacteraceae</taxon>
        <taxon>Primorskyibacter</taxon>
    </lineage>
</organism>
<dbReference type="RefSeq" id="WP_188476338.1">
    <property type="nucleotide sequence ID" value="NZ_BMFJ01000001.1"/>
</dbReference>
<sequence length="255" mass="26400">MKAFIRATLAALSLAVSIAPATAATVTLTSVDNGWIDHTGSLDTVVATNSSILAGVSIAQNRRFANWVLFDLDQITGTSVTAATLIYRGGNGEVIKNGNFTLNFYLAAVRPDTATKLATRTGGIDVYNDVNFENAAAGAGTYTDRPFGLAAEITDPVQTPMPEISITLNSLGRFDITQTMTGTDRYFAFGGSVFATASGTYGLWSSSGGLGAATLILEGPDLAYAVTTGAVPLPASLPLLLAGVGGLAVLRRRRA</sequence>
<evidence type="ECO:0000256" key="1">
    <source>
        <dbReference type="SAM" id="Phobius"/>
    </source>
</evidence>
<feature type="transmembrane region" description="Helical" evidence="1">
    <location>
        <begin position="186"/>
        <end position="204"/>
    </location>
</feature>
<feature type="transmembrane region" description="Helical" evidence="1">
    <location>
        <begin position="224"/>
        <end position="250"/>
    </location>
</feature>
<comment type="caution">
    <text evidence="3">The sequence shown here is derived from an EMBL/GenBank/DDBJ whole genome shotgun (WGS) entry which is preliminary data.</text>
</comment>
<proteinExistence type="predicted"/>
<feature type="chain" id="PRO_5037043595" description="VPLPA-CTERM protein sorting domain-containing protein" evidence="2">
    <location>
        <begin position="24"/>
        <end position="255"/>
    </location>
</feature>
<dbReference type="Proteomes" id="UP000612855">
    <property type="component" value="Unassembled WGS sequence"/>
</dbReference>
<protein>
    <recommendedName>
        <fullName evidence="5">VPLPA-CTERM protein sorting domain-containing protein</fullName>
    </recommendedName>
</protein>
<evidence type="ECO:0000313" key="4">
    <source>
        <dbReference type="Proteomes" id="UP000612855"/>
    </source>
</evidence>
<keyword evidence="1" id="KW-0812">Transmembrane</keyword>
<dbReference type="NCBIfam" id="TIGR03370">
    <property type="entry name" value="VPLPA-CTERM"/>
    <property type="match status" value="1"/>
</dbReference>
<dbReference type="EMBL" id="BMFJ01000001">
    <property type="protein sequence ID" value="GGE21424.1"/>
    <property type="molecule type" value="Genomic_DNA"/>
</dbReference>
<evidence type="ECO:0008006" key="5">
    <source>
        <dbReference type="Google" id="ProtNLM"/>
    </source>
</evidence>
<keyword evidence="4" id="KW-1185">Reference proteome</keyword>
<keyword evidence="2" id="KW-0732">Signal</keyword>
<accession>A0A917A1U1</accession>
<keyword evidence="1" id="KW-1133">Transmembrane helix</keyword>